<gene>
    <name evidence="6" type="ORF">Poly59_34700</name>
</gene>
<dbReference type="PANTHER" id="PTHR11319:SF35">
    <property type="entry name" value="OUTER MEMBRANE PROTEIN PMPC-RELATED"/>
    <property type="match status" value="1"/>
</dbReference>
<feature type="region of interest" description="Disordered" evidence="3">
    <location>
        <begin position="1"/>
        <end position="23"/>
    </location>
</feature>
<feature type="compositionally biased region" description="Basic and acidic residues" evidence="3">
    <location>
        <begin position="1"/>
        <end position="12"/>
    </location>
</feature>
<dbReference type="RefSeq" id="WP_146535132.1">
    <property type="nucleotide sequence ID" value="NZ_SJPX01000003.1"/>
</dbReference>
<dbReference type="InterPro" id="IPR006626">
    <property type="entry name" value="PbH1"/>
</dbReference>
<dbReference type="InterPro" id="IPR044048">
    <property type="entry name" value="Big_12"/>
</dbReference>
<feature type="domain" description="Bacterial Ig-like" evidence="4">
    <location>
        <begin position="1647"/>
        <end position="1738"/>
    </location>
</feature>
<feature type="domain" description="GEVED" evidence="5">
    <location>
        <begin position="3082"/>
        <end position="3155"/>
    </location>
</feature>
<dbReference type="NCBIfam" id="NF041518">
    <property type="entry name" value="choice_anch_Q"/>
    <property type="match status" value="5"/>
</dbReference>
<dbReference type="Gene3D" id="2.160.20.10">
    <property type="entry name" value="Single-stranded right-handed beta-helix, Pectin lyase-like"/>
    <property type="match status" value="4"/>
</dbReference>
<feature type="domain" description="GEVED" evidence="5">
    <location>
        <begin position="2590"/>
        <end position="2664"/>
    </location>
</feature>
<dbReference type="SMART" id="SM00710">
    <property type="entry name" value="PbH1"/>
    <property type="match status" value="26"/>
</dbReference>
<dbReference type="InterPro" id="IPR045474">
    <property type="entry name" value="GEVED"/>
</dbReference>
<name>A0A5C6ET65_9BACT</name>
<comment type="caution">
    <text evidence="6">The sequence shown here is derived from an EMBL/GenBank/DDBJ whole genome shotgun (WGS) entry which is preliminary data.</text>
</comment>
<sequence length="3785" mass="384411">MSRFRSVRDHRNDKRRRTAKRGGPWSRRRLLIESLEDRNLLAALTVNSFADNTTSGDGLVTLREAIIAANADATTDLSQTGSGADTITFDPIVFATAQTINIGSQLPTITAALTISGPGANLLTIDAGDGTDNTFDTGDGFRIFNIDDSNNGSHINVAVSGLTLTGGDIVGVGGAIFNNESLSISNSTLTANAATGRGGAIVNGNDANLNLTGSTLSNNRTRDDGGGIVNFGTASVVESTISGNSAVQDGGGIFSYFYDSLTVRNSTISGNSASGSGGAIFNLNGTINVNSSTLTNNTASNSGGGIFGTNAGPTVINVANSIVSGNTAPSNPNVSGTLDSNSSNILSGNPLLGPLANNGGPTKTHALLTGSPAIDAGSSSELFDQRGVPRPIDDPVAPGSGTDIGAYELESTLPTVVSVDTNLSFIADANVGTDAFAVAVVFSEPMDSGVTPVLTFNPTASTALANGTGLWSGGNQTYTVTYDVVDTGVDIANVTIDVTGAKDIAGNGQVDYTPEIEFSVDTLNPTVAVDIVAATMDAGSTSVVNFLFSESVSDFGDSDITVIRGTLSPISGSGTTYSATFTPQVGAELTAAITVATNRFTDAAGNSNVNSSSDTVELLPSRGLVVDTTAYGRDGNYTLGQLSLNEAVFLANLVSGPDTISFGSYFDTPRTINVSGSVLSITDTLTIAGPGQELLTLNAFNNSRVLDFTGTTGDLTVSGLKLTRGQTTQYGGGIRFLSSGDLTLIASTVSESTGYYGGGIYAPAGDVFVINSTVSGNTAGISGGGIFASNSSATVTVIDSTVSGNVASTGHGGGINSYLGDLSLIGSTISGNSASLYGGGILTGPNSVSIDRSTIFGNSAQVGGGIRAFSTNANPSFTVTNSIIYGNTASAAPQLAHNLGSVLTINYTLIGSTSGTLINGSTGTGNLFGWNPQLGPLADNGGPTQTHALSASSPAIDAGNPTIAFNATEYDQRGLPFVRVFDGNASAGSRIDMGAFEFQTLPTLVVDSLGDIDDDDYSAGELTLREAVYLANVAPGINTITFGSLFDTVQSINLTAGELQINESLAVIGPGQDLLTIDAQGASRVVNFSSFNDDLSISGLTLTGGQTTGDGGGIIFNSSGNLALTGSTVSDNTSTFRGGGIYTVNGNVNLNSSTVSGNSITGSDAYGGGIYSFSGPVNLTSSTISGNSITGTGTSAGGGVYTSSGNVTLTNSTVSGNQANTAANSFGGGIATRSGSLAASGSTISENQAHSAGGIWVEYSPPVTIYNSIIAENPSTNAELSLGSGTRTIDYSLISFSAATFGIGNLSFQAPMLGPLADNGGPTQTHALLPGSPAFNAGDPAIVFNAAEFDQRGSGFDRVKFGRIDIGSFERNGYDFGDSPSPYPTLLTNNGAAHEPIGPTLGQLRDAEGDGQADDGADEDGVTFNAGTILIGATDATVTVNVQGGPAKLDAWIDFDGDGSWNAVEQVFESVDVVNGDNVLTFSVPATAIGGLTQARFRLSTAGNLSPGGFASDGEVEDYPVTIIDLAPPSVTSVTAFRIVGSVATTSSLISDADVGVHKVAFVIQFSEAMDQNAIPVLTFDKDVTSTLVNADGFWPITNGNVSFVVFYDVLDANIRIDDVTIDITGATDVFANAQLDYTPEIEFSIDTLNPTVTVDFATDALDGSGSSLVSFNVSETMTGFDVGDVATIGGTLSGFVLNDPFYSAIFTPNVGFEGTARVTVVAGSVSDAAGNFAAEALDTIEVLPSRGLIVDTSTDVVDGDYSPNELSLREAVLLANLVPDDVITFDAAVFTGGANSLIRLTQGELLITAGLTIDGSLGTEIVITADASSNDVLVPGTYVTDVAASLAANASSLDDNSRVVNFSAATGDLTLVGLTVTGGRTTGANDIGGGIRFDSMDGLTLTSSTVSGNSTTGELGLGGGIYAFGDATLDSSTLSGNRTYGNEGIGGGIFARHGDVILTSSTISGNSTSGDFADGGGIAARYGDITLMESTISGNSGSDGGGIFMFRGGLSLSHSTISGNVAEERGGGVFVINYGYNPPLTIESSIVAGNTDNGSGPDLHPDPDSTQTINHSLIGISALTITGSNNQIGSVATPVEPLLGALADNGGPTQTHALLPGSPAINAGDPGFSSPPNFDQRGFARVAGGQIDMGAFEAQETPSLTVTTPNDIIDENDQFTSLREAIRFANALPGSQTITFDANIFLGDGNSLIRLTQGELEITDMLTIDGTTGLNVTITGDALGNDELVLGTLITDVAASVNLQLDNNSRVLNFSSTTGDLTVNGLTVTGGQALDGGGIRFNSDGVLSLISSTISGNSAYQGGGIWNKGTAIVTSSVLSGNSAYQGGGGGIWNLGTMTVTNSTLSGNIGGIGSGGGINNVSGTVTVTSSTLSGNSAFAGGGINNVSGTVTVNNSIVAGSTSGGDLVGTFNGTFNLIQDGSGGLVDTIVGNPLLGPLANNGGPTLTHAISPVSPAFNAGDPAIPFNVGEFDQRGSTPFSRVLFGRIDIGAFESSGFDFGDAPDSYGTLLASEGARHEAVGPTLGATRDGESDAVAPLDGSGDGADDDGVIFGTIQVGQTDASVTVNVQGAAGKLDAWIDFNGDGTFDGLGERIASRALVNVGDNVVLFDVPADAVSGQTLYARIRLSTAGGLGPRGLALDGEVEDHPLTINPPDFSRFFADSGQSLVNSSLSYSVSMGDLDGDGDLDAFVANVQGDHQVWINTGGVFAGSQTLANSLRSTSVSLGDLDGDGDLDAFVANDQGAHQVWTNTGGVFAGSQTLANNLRSFSVSLGDFDGDGDLDAFVANNSDDHQVWTNAGGVFTNSQSLVNGLRSYSVSLGDIDGDGDLDAFVANVGDDHQVWTNTNGVFTNSQSLANSSNSRSVRLGDVDGDGDLDAFVANYQGDHQVWTNTGGVFAGSQSLVNSSLSYSVSMGDLDGDGDLDAFVANYQGDHQVWTNTNGVFAGSQTLANSLGGLSVSLGDVDSDGDLDALVVNYTGDHQVWTNVKPDFGDAPDSYGTLLASDGARHDTVGPTLGATRDIESDAVAPLDGSGDGADDDGVFFGTIQVGTAIAGVNIDLQNAASARVDAWIDFDGNGVWDASDRILDNVFVSGGLQTLNFVVPANAVVGDTYARVRVSSAGGLGPHGPALDGEVEDYLVTITKNVVFNLPTGVSNDVNLQLNGANVEVTDNNNGGAVMFTTPLSSTQSLTINGGTLNDNVNIDFDATTAGGFFSFVGGIAFNGSNGIDKLVVNGTGTSRATYHSSNSTLGDASITTRDGANTSVVAFTGVEPLAVTGMLTFAVDGTLNVGADTLTIESTLMAALDDLTLLDGGTITSASGLALGSGESLIGNGTIDGPFAGQSGSTVLLTGDLTIGDAAAFNGFDTDGILRIANHTLTLMDANQVVLGSLTTLGSSGNAGTIIAANGALIDFGDNLTGFGTLDTPNDLALMSLINGSVDGTSPAQPITLPGYSKGIGSLNNVNITGTHSPGFSPAQVVNGSVTYAASATTIIELGGTTPGSSGHDQLIHTGAVALGGDIQVVELNGFTPNVGDSFVLMTSSAGFTGDFDRVELPAAPLGSDWDLKVGSNEVRLTLVDLAQVGAVLMDNDTGQRSQIRTLEVQFEGSVDIEPGAFTLTKRGSQGGTVDITFTYQDDANDNTIATILFESTSVFTRGTQNSLVDGNYELSVDPNKVSRAGTSVRLDGDGNGLQGGDYGIGTLESDNFFAHFGDTSGDRIVGVPEYGQFIQTFFKPTNDAAFNDLYDFDGDGVVGIPDYGQFIQRFFKGIEYE</sequence>
<feature type="domain" description="GEVED" evidence="5">
    <location>
        <begin position="1449"/>
        <end position="1522"/>
    </location>
</feature>
<evidence type="ECO:0000313" key="7">
    <source>
        <dbReference type="Proteomes" id="UP000317977"/>
    </source>
</evidence>
<dbReference type="InterPro" id="IPR011050">
    <property type="entry name" value="Pectin_lyase_fold/virulence"/>
</dbReference>
<dbReference type="InterPro" id="IPR013517">
    <property type="entry name" value="FG-GAP"/>
</dbReference>
<dbReference type="InterPro" id="IPR012334">
    <property type="entry name" value="Pectin_lyas_fold"/>
</dbReference>
<keyword evidence="7" id="KW-1185">Reference proteome</keyword>
<dbReference type="Pfam" id="PF20009">
    <property type="entry name" value="GEVED"/>
    <property type="match status" value="3"/>
</dbReference>
<dbReference type="SUPFAM" id="SSF69318">
    <property type="entry name" value="Integrin alpha N-terminal domain"/>
    <property type="match status" value="1"/>
</dbReference>
<evidence type="ECO:0000313" key="6">
    <source>
        <dbReference type="EMBL" id="TWU51875.1"/>
    </source>
</evidence>
<dbReference type="OrthoDB" id="292920at2"/>
<organism evidence="6 7">
    <name type="scientific">Rubripirellula reticaptiva</name>
    <dbReference type="NCBI Taxonomy" id="2528013"/>
    <lineage>
        <taxon>Bacteria</taxon>
        <taxon>Pseudomonadati</taxon>
        <taxon>Planctomycetota</taxon>
        <taxon>Planctomycetia</taxon>
        <taxon>Pirellulales</taxon>
        <taxon>Pirellulaceae</taxon>
        <taxon>Rubripirellula</taxon>
    </lineage>
</organism>
<dbReference type="InterPro" id="IPR059226">
    <property type="entry name" value="Choice_anch_Q_dom"/>
</dbReference>
<proteinExistence type="predicted"/>
<evidence type="ECO:0000256" key="3">
    <source>
        <dbReference type="SAM" id="MobiDB-lite"/>
    </source>
</evidence>
<accession>A0A5C6ET65</accession>
<feature type="domain" description="Bacterial Ig-like" evidence="4">
    <location>
        <begin position="521"/>
        <end position="614"/>
    </location>
</feature>
<dbReference type="InterPro" id="IPR018247">
    <property type="entry name" value="EF_Hand_1_Ca_BS"/>
</dbReference>
<evidence type="ECO:0000256" key="1">
    <source>
        <dbReference type="ARBA" id="ARBA00016512"/>
    </source>
</evidence>
<dbReference type="Proteomes" id="UP000317977">
    <property type="component" value="Unassembled WGS sequence"/>
</dbReference>
<protein>
    <recommendedName>
        <fullName evidence="1">Probable pectate lyase C</fullName>
    </recommendedName>
</protein>
<dbReference type="PROSITE" id="PS00018">
    <property type="entry name" value="EF_HAND_1"/>
    <property type="match status" value="2"/>
</dbReference>
<dbReference type="Pfam" id="PF19078">
    <property type="entry name" value="Big_12"/>
    <property type="match status" value="2"/>
</dbReference>
<evidence type="ECO:0000256" key="2">
    <source>
        <dbReference type="ARBA" id="ARBA00022729"/>
    </source>
</evidence>
<dbReference type="PANTHER" id="PTHR11319">
    <property type="entry name" value="G PROTEIN-COUPLED RECEPTOR-RELATED"/>
    <property type="match status" value="1"/>
</dbReference>
<dbReference type="EMBL" id="SJPX01000003">
    <property type="protein sequence ID" value="TWU51875.1"/>
    <property type="molecule type" value="Genomic_DNA"/>
</dbReference>
<dbReference type="Pfam" id="PF13517">
    <property type="entry name" value="FG-GAP_3"/>
    <property type="match status" value="3"/>
</dbReference>
<evidence type="ECO:0000259" key="4">
    <source>
        <dbReference type="Pfam" id="PF19078"/>
    </source>
</evidence>
<evidence type="ECO:0000259" key="5">
    <source>
        <dbReference type="Pfam" id="PF20009"/>
    </source>
</evidence>
<dbReference type="InterPro" id="IPR028994">
    <property type="entry name" value="Integrin_alpha_N"/>
</dbReference>
<keyword evidence="2" id="KW-0732">Signal</keyword>
<reference evidence="6 7" key="1">
    <citation type="submission" date="2019-02" db="EMBL/GenBank/DDBJ databases">
        <title>Deep-cultivation of Planctomycetes and their phenomic and genomic characterization uncovers novel biology.</title>
        <authorList>
            <person name="Wiegand S."/>
            <person name="Jogler M."/>
            <person name="Boedeker C."/>
            <person name="Pinto D."/>
            <person name="Vollmers J."/>
            <person name="Rivas-Marin E."/>
            <person name="Kohn T."/>
            <person name="Peeters S.H."/>
            <person name="Heuer A."/>
            <person name="Rast P."/>
            <person name="Oberbeckmann S."/>
            <person name="Bunk B."/>
            <person name="Jeske O."/>
            <person name="Meyerdierks A."/>
            <person name="Storesund J.E."/>
            <person name="Kallscheuer N."/>
            <person name="Luecker S."/>
            <person name="Lage O.M."/>
            <person name="Pohl T."/>
            <person name="Merkel B.J."/>
            <person name="Hornburger P."/>
            <person name="Mueller R.-W."/>
            <person name="Bruemmer F."/>
            <person name="Labrenz M."/>
            <person name="Spormann A.M."/>
            <person name="Op Den Camp H."/>
            <person name="Overmann J."/>
            <person name="Amann R."/>
            <person name="Jetten M.S.M."/>
            <person name="Mascher T."/>
            <person name="Medema M.H."/>
            <person name="Devos D.P."/>
            <person name="Kaster A.-K."/>
            <person name="Ovreas L."/>
            <person name="Rohde M."/>
            <person name="Galperin M.Y."/>
            <person name="Jogler C."/>
        </authorList>
    </citation>
    <scope>NUCLEOTIDE SEQUENCE [LARGE SCALE GENOMIC DNA]</scope>
    <source>
        <strain evidence="6 7">Poly59</strain>
    </source>
</reference>
<dbReference type="SUPFAM" id="SSF51126">
    <property type="entry name" value="Pectin lyase-like"/>
    <property type="match status" value="5"/>
</dbReference>